<protein>
    <recommendedName>
        <fullName evidence="1">Sister chromatid cohesion protein</fullName>
    </recommendedName>
</protein>
<feature type="compositionally biased region" description="Acidic residues" evidence="2">
    <location>
        <begin position="648"/>
        <end position="661"/>
    </location>
</feature>
<dbReference type="Pfam" id="PF12830">
    <property type="entry name" value="Nipped-B_C"/>
    <property type="match status" value="1"/>
</dbReference>
<feature type="compositionally biased region" description="Polar residues" evidence="2">
    <location>
        <begin position="200"/>
        <end position="212"/>
    </location>
</feature>
<feature type="region of interest" description="Disordered" evidence="2">
    <location>
        <begin position="229"/>
        <end position="261"/>
    </location>
</feature>
<organism evidence="4 5">
    <name type="scientific">Venturia nashicola</name>
    <dbReference type="NCBI Taxonomy" id="86259"/>
    <lineage>
        <taxon>Eukaryota</taxon>
        <taxon>Fungi</taxon>
        <taxon>Dikarya</taxon>
        <taxon>Ascomycota</taxon>
        <taxon>Pezizomycotina</taxon>
        <taxon>Dothideomycetes</taxon>
        <taxon>Pleosporomycetidae</taxon>
        <taxon>Venturiales</taxon>
        <taxon>Venturiaceae</taxon>
        <taxon>Venturia</taxon>
    </lineage>
</organism>
<dbReference type="GO" id="GO:1990414">
    <property type="term" value="P:replication-born double-strand break repair via sister chromatid exchange"/>
    <property type="evidence" value="ECO:0007669"/>
    <property type="project" value="TreeGrafter"/>
</dbReference>
<evidence type="ECO:0000256" key="2">
    <source>
        <dbReference type="SAM" id="MobiDB-lite"/>
    </source>
</evidence>
<dbReference type="OrthoDB" id="418242at2759"/>
<dbReference type="PANTHER" id="PTHR21704">
    <property type="entry name" value="NIPPED-B-LIKE PROTEIN DELANGIN SCC2-RELATED"/>
    <property type="match status" value="1"/>
</dbReference>
<keyword evidence="1" id="KW-0131">Cell cycle</keyword>
<dbReference type="Gene3D" id="1.25.10.10">
    <property type="entry name" value="Leucine-rich Repeat Variant"/>
    <property type="match status" value="1"/>
</dbReference>
<feature type="region of interest" description="Disordered" evidence="2">
    <location>
        <begin position="1"/>
        <end position="30"/>
    </location>
</feature>
<feature type="domain" description="Sister chromatid cohesion C-terminal" evidence="3">
    <location>
        <begin position="1449"/>
        <end position="1643"/>
    </location>
</feature>
<evidence type="ECO:0000259" key="3">
    <source>
        <dbReference type="Pfam" id="PF12830"/>
    </source>
</evidence>
<dbReference type="GO" id="GO:0003682">
    <property type="term" value="F:chromatin binding"/>
    <property type="evidence" value="ECO:0007669"/>
    <property type="project" value="TreeGrafter"/>
</dbReference>
<evidence type="ECO:0000313" key="5">
    <source>
        <dbReference type="Proteomes" id="UP000298493"/>
    </source>
</evidence>
<feature type="compositionally biased region" description="Polar residues" evidence="2">
    <location>
        <begin position="12"/>
        <end position="25"/>
    </location>
</feature>
<dbReference type="Proteomes" id="UP000298493">
    <property type="component" value="Unassembled WGS sequence"/>
</dbReference>
<keyword evidence="1" id="KW-0539">Nucleus</keyword>
<dbReference type="EMBL" id="SNSC02000003">
    <property type="protein sequence ID" value="TID25827.1"/>
    <property type="molecule type" value="Genomic_DNA"/>
</dbReference>
<dbReference type="PANTHER" id="PTHR21704:SF18">
    <property type="entry name" value="NIPPED-B-LIKE PROTEIN"/>
    <property type="match status" value="1"/>
</dbReference>
<keyword evidence="5" id="KW-1185">Reference proteome</keyword>
<dbReference type="InterPro" id="IPR024986">
    <property type="entry name" value="Nipped-B_C"/>
</dbReference>
<dbReference type="GO" id="GO:0034087">
    <property type="term" value="P:establishment of mitotic sister chromatid cohesion"/>
    <property type="evidence" value="ECO:0007669"/>
    <property type="project" value="TreeGrafter"/>
</dbReference>
<feature type="region of interest" description="Disordered" evidence="2">
    <location>
        <begin position="633"/>
        <end position="674"/>
    </location>
</feature>
<dbReference type="STRING" id="86259.A0A4Z1P981"/>
<name>A0A4Z1P981_9PEZI</name>
<feature type="region of interest" description="Disordered" evidence="2">
    <location>
        <begin position="118"/>
        <end position="153"/>
    </location>
</feature>
<proteinExistence type="inferred from homology"/>
<feature type="compositionally biased region" description="Polar residues" evidence="2">
    <location>
        <begin position="130"/>
        <end position="142"/>
    </location>
</feature>
<feature type="compositionally biased region" description="Polar residues" evidence="2">
    <location>
        <begin position="244"/>
        <end position="261"/>
    </location>
</feature>
<dbReference type="InterPro" id="IPR011989">
    <property type="entry name" value="ARM-like"/>
</dbReference>
<evidence type="ECO:0000256" key="1">
    <source>
        <dbReference type="RuleBase" id="RU364107"/>
    </source>
</evidence>
<dbReference type="InterPro" id="IPR016024">
    <property type="entry name" value="ARM-type_fold"/>
</dbReference>
<accession>A0A4Z1P981</accession>
<dbReference type="CDD" id="cd23958">
    <property type="entry name" value="SCC2"/>
    <property type="match status" value="1"/>
</dbReference>
<gene>
    <name evidence="4" type="ORF">E6O75_ATG03690</name>
</gene>
<comment type="similarity">
    <text evidence="1">Belongs to the SCC2/Nipped-B family.</text>
</comment>
<dbReference type="SUPFAM" id="SSF48371">
    <property type="entry name" value="ARM repeat"/>
    <property type="match status" value="2"/>
</dbReference>
<dbReference type="GO" id="GO:0010468">
    <property type="term" value="P:regulation of gene expression"/>
    <property type="evidence" value="ECO:0007669"/>
    <property type="project" value="InterPro"/>
</dbReference>
<dbReference type="GO" id="GO:0140588">
    <property type="term" value="P:chromatin looping"/>
    <property type="evidence" value="ECO:0007669"/>
    <property type="project" value="InterPro"/>
</dbReference>
<sequence>MSNPPDVYAPNSAPNGSHPPTTSYQARPYHRAPTVDEALRYTPLTSIVPFSPDILTYPTTASPQRLDLLANTKDHDLRRRTRTLQQVLDQAADNPHQRSDVLDTTLLKLSELLKPEKLTEYKFSRPPSVPTTAQTREPQQRNAHVPQHSPSYKLRSFSKMALDRSDIAFRYPTPNESPPPKATHQTLAPPVASKPKTPQPVINHTNGVSSTPAPTPVSIFKPSVMIRVGSPPREPQKQPPVAPSNGTPVQKQNQAAHQQNGHVAAQKGPTILIPVSQVSSQRSEWQEFPDIDRHIAAGVRKPKRKRDVGDDGRIDLPVDQQRKADVALQALESTLDDIFEAEEQPGSSNYAVYFVQSAYNQADTPVLTKHAQEKMDSAIKKAVDSKRFDEMDMDQLVRAQKLLGSTASCIEALDLSITGDAESHMVQDWIERLVLAENGLCGGKVLLRIMTAGREETQLYSEDILTTLLRSVEQVIETVIIPVTVSRSKDSSATFKKYTTNRKALDPLVITCGRVLRLLGDLISKVDIADMVVHKVESLVSTLIFVDNAYVEKDSALGTQRFEAFRRTSMDCLAKIYARHPSHRADIINKILSSLGDLGANRHGARQYKLAEGKPIHLVSALLMRLVQSSGARSSKNSRKSKLKETVVDDDSDADMDDDSSSETSRPNYKPASSDLVLEEAMADDDAAMDLRSLADPLQQSADADARYIINWTVNQALTSTKTGESPYRNLIEIFTSDFLAVLGFPDWPAAETLLTKLLFRLVQIIKDEKQTVNAKSMSLELMGMMGAGITDLNSYIRKACEAGHASQAHLTSELIEVANMLMNANKNPDQEPAQELISFRGPYRVVIEYLQTQGLHNLQTQSAHGYMLTRWAEDVLKHVQNSESGLEVELCLRLRNMTIDPSWLRKEFDAIDTSISSQQARLASSIALHFCQYLPTIMNSLFSFMINSQSTLQSKSMKSFSSLLAKDPAILDRSPAILQNIISCTQNKGPGVRKDALGLLAECLLLKPSLEKQAYVRIIEMASDRDSTQVRKNSMKILKEIYLRNTDDQAMQSAIAAALMTRVKDEDDNVADLARQSFEDLWITPFHASSMDTVRREIALKKQVALIVRTIRYGETATTVLGIVLRKVLAPDSKSRAADAEVCKVMVGYMFDEIIDDDQDPKRPPQSHVAEALAVFAQSEPNLFTVQQLELLVPYLQNLTTANLPLFRSAISIFCYVIPSLPSVEEKLLLEVQGRILAVLTVLPSAAEISGCASCLKILHTMLPGNQKLIKIFISVLNNLNGKKNTNLVTPPAQEKELNQITKLLIIAGQFGKLCDVEDQAEEFRAKFTWWTGKFVSSLILDIICQFTNVKTCPPTIRETALESVAAICQGWPQHYLRNDVGKLFELVFINEDLRLKRIVLEGFLLFFTQEEKRSETGAEVKVGAGAEKGQERLQTSFIGSSNDAGATTIKQKFLPQITRLAFNFTDDIAVIATKIIVSISSQGLAHPKEYGATLIALETSNNAEIARVAFEAHSTLMSQRGSGLDKENIQGVQKAFEYQKDILHDIRGVTIGPTPGNSAGTKVIPKLGPLFAALYMPTNSQAQRKLLTRLSARIDFEFNSLDATGDGPHAVIFARFVLENVAFIEYTQMDALMHAISLLEKLVIQTTGTVVAHAIEKEILKIGIEESSQQAPVVPSLESIMPSQQSIQEPHLPQEPELTIEPARLRKLAAASMILFMAWETRTHLRQAYNLHKTKKEVKAPEKGNKAPQKNNLITGEKFLDKISAIMSSLQVQESQLTMCKNFAELLSVDHEVKITDEDDIEGGGDGYETPNEEQETASNPSSTGKGRKRIGPVTAGTPSAKRKRNSMAGNTPKKARGRLVLNGKRKGSFASLDGEGWN</sequence>
<comment type="caution">
    <text evidence="4">The sequence shown here is derived from an EMBL/GenBank/DDBJ whole genome shotgun (WGS) entry which is preliminary data.</text>
</comment>
<dbReference type="GO" id="GO:0061775">
    <property type="term" value="F:cohesin loader activity"/>
    <property type="evidence" value="ECO:0007669"/>
    <property type="project" value="InterPro"/>
</dbReference>
<feature type="region of interest" description="Disordered" evidence="2">
    <location>
        <begin position="169"/>
        <end position="216"/>
    </location>
</feature>
<dbReference type="InterPro" id="IPR033031">
    <property type="entry name" value="Scc2/Nipped-B"/>
</dbReference>
<comment type="subcellular location">
    <subcellularLocation>
        <location evidence="1">Nucleus</location>
    </subcellularLocation>
</comment>
<dbReference type="GO" id="GO:0071169">
    <property type="term" value="P:establishment of protein localization to chromatin"/>
    <property type="evidence" value="ECO:0007669"/>
    <property type="project" value="TreeGrafter"/>
</dbReference>
<reference evidence="4 5" key="1">
    <citation type="submission" date="2019-04" db="EMBL/GenBank/DDBJ databases">
        <title>High contiguity whole genome sequence and gene annotation resource for two Venturia nashicola isolates.</title>
        <authorList>
            <person name="Prokchorchik M."/>
            <person name="Won K."/>
            <person name="Lee Y."/>
            <person name="Choi E.D."/>
            <person name="Segonzac C."/>
            <person name="Sohn K.H."/>
        </authorList>
    </citation>
    <scope>NUCLEOTIDE SEQUENCE [LARGE SCALE GENOMIC DNA]</scope>
    <source>
        <strain evidence="4 5">PRI2</strain>
    </source>
</reference>
<feature type="compositionally biased region" description="Basic residues" evidence="2">
    <location>
        <begin position="1856"/>
        <end position="1870"/>
    </location>
</feature>
<evidence type="ECO:0000313" key="4">
    <source>
        <dbReference type="EMBL" id="TID25827.1"/>
    </source>
</evidence>
<dbReference type="GO" id="GO:0090694">
    <property type="term" value="C:Scc2-Scc4 cohesin loading complex"/>
    <property type="evidence" value="ECO:0007669"/>
    <property type="project" value="TreeGrafter"/>
</dbReference>
<feature type="region of interest" description="Disordered" evidence="2">
    <location>
        <begin position="1797"/>
        <end position="1881"/>
    </location>
</feature>
<keyword evidence="1" id="KW-0677">Repeat</keyword>